<keyword evidence="3" id="KW-0067">ATP-binding</keyword>
<evidence type="ECO:0000313" key="7">
    <source>
        <dbReference type="Proteomes" id="UP001303760"/>
    </source>
</evidence>
<evidence type="ECO:0000256" key="2">
    <source>
        <dbReference type="ARBA" id="ARBA00022801"/>
    </source>
</evidence>
<proteinExistence type="predicted"/>
<dbReference type="Gene3D" id="3.40.50.300">
    <property type="entry name" value="P-loop containing nucleotide triphosphate hydrolases"/>
    <property type="match status" value="2"/>
</dbReference>
<dbReference type="InterPro" id="IPR050628">
    <property type="entry name" value="SNF2_RAD54_helicase_TF"/>
</dbReference>
<feature type="compositionally biased region" description="Basic and acidic residues" evidence="4">
    <location>
        <begin position="254"/>
        <end position="265"/>
    </location>
</feature>
<organism evidence="6 7">
    <name type="scientific">Achaetomium macrosporum</name>
    <dbReference type="NCBI Taxonomy" id="79813"/>
    <lineage>
        <taxon>Eukaryota</taxon>
        <taxon>Fungi</taxon>
        <taxon>Dikarya</taxon>
        <taxon>Ascomycota</taxon>
        <taxon>Pezizomycotina</taxon>
        <taxon>Sordariomycetes</taxon>
        <taxon>Sordariomycetidae</taxon>
        <taxon>Sordariales</taxon>
        <taxon>Chaetomiaceae</taxon>
        <taxon>Achaetomium</taxon>
    </lineage>
</organism>
<keyword evidence="2" id="KW-0378">Hydrolase</keyword>
<feature type="region of interest" description="Disordered" evidence="4">
    <location>
        <begin position="238"/>
        <end position="296"/>
    </location>
</feature>
<evidence type="ECO:0000313" key="6">
    <source>
        <dbReference type="EMBL" id="KAK4234388.1"/>
    </source>
</evidence>
<dbReference type="SMART" id="SM00487">
    <property type="entry name" value="DEXDc"/>
    <property type="match status" value="1"/>
</dbReference>
<dbReference type="GO" id="GO:0005634">
    <property type="term" value="C:nucleus"/>
    <property type="evidence" value="ECO:0007669"/>
    <property type="project" value="TreeGrafter"/>
</dbReference>
<keyword evidence="1" id="KW-0547">Nucleotide-binding</keyword>
<sequence>MENAPRAQGAKRRMPALCLGTDRDIDEDVKRRRLTVVCSDSQAEERTTPSQVDLSSLQVILRKENPDGSRVTLRSDAITNWLVDPRPTNIPPVHSVHIDCEKLFRTFVGDCTGGCDALAPTQVMAAHLEPVDGIASGKFNIASDSELRLLVLHLEKCPSFQYGGGPDLPLLEFLVRDVSSAATVVTNPVADVGDAVDAAVQQREEEDLAMTEASPAVETSGADDDFVVLSERTVGDYAREVVTGDADNEGGNKGSDDGDGHRSEGEMNSDDDTGNDGSEPRSDEAGPSGEAGGVDAAPGELKSVEEIMTFLHVPDDLQFWADTCRFFCHDEARTAHDQGVKLLGTKRSLRPHQMEDVFALLQRSFRGEYDGGIVALDTGLGKTIVSLAAVAATRLVELNYHTVKDEWRRATRAQNAGATVHRRHNPEGVSASCPSGNPWSIECCCVDNSFSLRIAKQLHPAPSLVVTPVGVAEHIVREASAYFEEEIVWPGSDNGEHGGRRSGFVDTIDMGQSGATLSPEIRNDILTHYLDEPPKWARRKKGQDDKLVEGPRPKMGYTLEQEKRLFLQHRLVVVGSNPTSFRDKGKKSTCFARDFDLCSVDPRKRTTKKYTEEWAVAPRFIVLDEFHQFKGERTILYTALRRIRDQTEQYRNRFKLVALSASPLSASLEKALEQLLSLIVSAIDLNTFRTAAQIIDKIVAAKGRKPKDSVKYQEAIRTCSDMLKRVMTVRTSTDTFHGQKLLELPPLDLQEIPCSSARTRKDDFRHKMYELREAWRKDALKSVAQQQDFLQFAQFSDSFMQTLWLASFPGIVDLPPHLSSNPAAWLNSDRLPKVITTKQGRSSHTVGKYIDVITRGSGKMEQLRVCLEQACRDEQLRWKQPVAGEVALKKHACVFVTRPGLALIIAAHADKHWSSQWDVVLVLSASAKDGSKAIADAFRDIPITDSAKPTLFIGTVGTCGTGLDTLKRANHGILFDLPFVEANLKQVRGRIWRAGQRFRCYWTELWAEDSEAESLIRDRHLKRADAFGRILDDLGGSSSKAEGGGQ</sequence>
<protein>
    <recommendedName>
        <fullName evidence="5">Helicase ATP-binding domain-containing protein</fullName>
    </recommendedName>
</protein>
<reference evidence="6" key="1">
    <citation type="journal article" date="2023" name="Mol. Phylogenet. Evol.">
        <title>Genome-scale phylogeny and comparative genomics of the fungal order Sordariales.</title>
        <authorList>
            <person name="Hensen N."/>
            <person name="Bonometti L."/>
            <person name="Westerberg I."/>
            <person name="Brannstrom I.O."/>
            <person name="Guillou S."/>
            <person name="Cros-Aarteil S."/>
            <person name="Calhoun S."/>
            <person name="Haridas S."/>
            <person name="Kuo A."/>
            <person name="Mondo S."/>
            <person name="Pangilinan J."/>
            <person name="Riley R."/>
            <person name="LaButti K."/>
            <person name="Andreopoulos B."/>
            <person name="Lipzen A."/>
            <person name="Chen C."/>
            <person name="Yan M."/>
            <person name="Daum C."/>
            <person name="Ng V."/>
            <person name="Clum A."/>
            <person name="Steindorff A."/>
            <person name="Ohm R.A."/>
            <person name="Martin F."/>
            <person name="Silar P."/>
            <person name="Natvig D.O."/>
            <person name="Lalanne C."/>
            <person name="Gautier V."/>
            <person name="Ament-Velasquez S.L."/>
            <person name="Kruys A."/>
            <person name="Hutchinson M.I."/>
            <person name="Powell A.J."/>
            <person name="Barry K."/>
            <person name="Miller A.N."/>
            <person name="Grigoriev I.V."/>
            <person name="Debuchy R."/>
            <person name="Gladieux P."/>
            <person name="Hiltunen Thoren M."/>
            <person name="Johannesson H."/>
        </authorList>
    </citation>
    <scope>NUCLEOTIDE SEQUENCE</scope>
    <source>
        <strain evidence="6">CBS 532.94</strain>
    </source>
</reference>
<keyword evidence="7" id="KW-1185">Reference proteome</keyword>
<evidence type="ECO:0000259" key="5">
    <source>
        <dbReference type="SMART" id="SM00487"/>
    </source>
</evidence>
<dbReference type="GO" id="GO:0016787">
    <property type="term" value="F:hydrolase activity"/>
    <property type="evidence" value="ECO:0007669"/>
    <property type="project" value="UniProtKB-KW"/>
</dbReference>
<dbReference type="PANTHER" id="PTHR45626">
    <property type="entry name" value="TRANSCRIPTION TERMINATION FACTOR 2-RELATED"/>
    <property type="match status" value="1"/>
</dbReference>
<feature type="region of interest" description="Disordered" evidence="4">
    <location>
        <begin position="203"/>
        <end position="225"/>
    </location>
</feature>
<dbReference type="AlphaFoldDB" id="A0AAN7C2X0"/>
<dbReference type="Proteomes" id="UP001303760">
    <property type="component" value="Unassembled WGS sequence"/>
</dbReference>
<dbReference type="GO" id="GO:0006281">
    <property type="term" value="P:DNA repair"/>
    <property type="evidence" value="ECO:0007669"/>
    <property type="project" value="TreeGrafter"/>
</dbReference>
<evidence type="ECO:0000256" key="4">
    <source>
        <dbReference type="SAM" id="MobiDB-lite"/>
    </source>
</evidence>
<dbReference type="InterPro" id="IPR027417">
    <property type="entry name" value="P-loop_NTPase"/>
</dbReference>
<name>A0AAN7C2X0_9PEZI</name>
<evidence type="ECO:0000256" key="3">
    <source>
        <dbReference type="ARBA" id="ARBA00022840"/>
    </source>
</evidence>
<dbReference type="InterPro" id="IPR014001">
    <property type="entry name" value="Helicase_ATP-bd"/>
</dbReference>
<comment type="caution">
    <text evidence="6">The sequence shown here is derived from an EMBL/GenBank/DDBJ whole genome shotgun (WGS) entry which is preliminary data.</text>
</comment>
<dbReference type="GO" id="GO:0005524">
    <property type="term" value="F:ATP binding"/>
    <property type="evidence" value="ECO:0007669"/>
    <property type="project" value="UniProtKB-KW"/>
</dbReference>
<accession>A0AAN7C2X0</accession>
<evidence type="ECO:0000256" key="1">
    <source>
        <dbReference type="ARBA" id="ARBA00022741"/>
    </source>
</evidence>
<dbReference type="SUPFAM" id="SSF52540">
    <property type="entry name" value="P-loop containing nucleoside triphosphate hydrolases"/>
    <property type="match status" value="2"/>
</dbReference>
<feature type="domain" description="Helicase ATP-binding" evidence="5">
    <location>
        <begin position="345"/>
        <end position="692"/>
    </location>
</feature>
<reference evidence="6" key="2">
    <citation type="submission" date="2023-05" db="EMBL/GenBank/DDBJ databases">
        <authorList>
            <consortium name="Lawrence Berkeley National Laboratory"/>
            <person name="Steindorff A."/>
            <person name="Hensen N."/>
            <person name="Bonometti L."/>
            <person name="Westerberg I."/>
            <person name="Brannstrom I.O."/>
            <person name="Guillou S."/>
            <person name="Cros-Aarteil S."/>
            <person name="Calhoun S."/>
            <person name="Haridas S."/>
            <person name="Kuo A."/>
            <person name="Mondo S."/>
            <person name="Pangilinan J."/>
            <person name="Riley R."/>
            <person name="Labutti K."/>
            <person name="Andreopoulos B."/>
            <person name="Lipzen A."/>
            <person name="Chen C."/>
            <person name="Yanf M."/>
            <person name="Daum C."/>
            <person name="Ng V."/>
            <person name="Clum A."/>
            <person name="Ohm R."/>
            <person name="Martin F."/>
            <person name="Silar P."/>
            <person name="Natvig D."/>
            <person name="Lalanne C."/>
            <person name="Gautier V."/>
            <person name="Ament-Velasquez S.L."/>
            <person name="Kruys A."/>
            <person name="Hutchinson M.I."/>
            <person name="Powell A.J."/>
            <person name="Barry K."/>
            <person name="Miller A.N."/>
            <person name="Grigoriev I.V."/>
            <person name="Debuchy R."/>
            <person name="Gladieux P."/>
            <person name="Thoren M.H."/>
            <person name="Johannesson H."/>
        </authorList>
    </citation>
    <scope>NUCLEOTIDE SEQUENCE</scope>
    <source>
        <strain evidence="6">CBS 532.94</strain>
    </source>
</reference>
<dbReference type="GO" id="GO:0008094">
    <property type="term" value="F:ATP-dependent activity, acting on DNA"/>
    <property type="evidence" value="ECO:0007669"/>
    <property type="project" value="TreeGrafter"/>
</dbReference>
<gene>
    <name evidence="6" type="ORF">C8A03DRAFT_37840</name>
</gene>
<dbReference type="EMBL" id="MU860376">
    <property type="protein sequence ID" value="KAK4234388.1"/>
    <property type="molecule type" value="Genomic_DNA"/>
</dbReference>